<comment type="caution">
    <text evidence="2">The sequence shown here is derived from an EMBL/GenBank/DDBJ whole genome shotgun (WGS) entry which is preliminary data.</text>
</comment>
<evidence type="ECO:0000256" key="1">
    <source>
        <dbReference type="SAM" id="Phobius"/>
    </source>
</evidence>
<name>A0A542U928_9ACTN</name>
<keyword evidence="1" id="KW-0472">Membrane</keyword>
<dbReference type="Proteomes" id="UP000318103">
    <property type="component" value="Unassembled WGS sequence"/>
</dbReference>
<keyword evidence="3" id="KW-1185">Reference proteome</keyword>
<keyword evidence="1" id="KW-0812">Transmembrane</keyword>
<protein>
    <submittedName>
        <fullName evidence="2">Uncharacterized protein</fullName>
    </submittedName>
</protein>
<proteinExistence type="predicted"/>
<gene>
    <name evidence="2" type="ORF">FB563_0470</name>
</gene>
<dbReference type="AlphaFoldDB" id="A0A542U928"/>
<accession>A0A542U928</accession>
<keyword evidence="1" id="KW-1133">Transmembrane helix</keyword>
<evidence type="ECO:0000313" key="3">
    <source>
        <dbReference type="Proteomes" id="UP000318103"/>
    </source>
</evidence>
<sequence>MAYWWSAAVFVTGLVISALLYRRGVLQQNENAAPVVHM</sequence>
<feature type="transmembrane region" description="Helical" evidence="1">
    <location>
        <begin position="6"/>
        <end position="21"/>
    </location>
</feature>
<reference evidence="2 3" key="1">
    <citation type="submission" date="2019-06" db="EMBL/GenBank/DDBJ databases">
        <title>Sequencing the genomes of 1000 actinobacteria strains.</title>
        <authorList>
            <person name="Klenk H.-P."/>
        </authorList>
    </citation>
    <scope>NUCLEOTIDE SEQUENCE [LARGE SCALE GENOMIC DNA]</scope>
    <source>
        <strain evidence="2 3">DSM 41929</strain>
    </source>
</reference>
<organism evidence="2 3">
    <name type="scientific">Streptomyces puniciscabiei</name>
    <dbReference type="NCBI Taxonomy" id="164348"/>
    <lineage>
        <taxon>Bacteria</taxon>
        <taxon>Bacillati</taxon>
        <taxon>Actinomycetota</taxon>
        <taxon>Actinomycetes</taxon>
        <taxon>Kitasatosporales</taxon>
        <taxon>Streptomycetaceae</taxon>
        <taxon>Streptomyces</taxon>
    </lineage>
</organism>
<evidence type="ECO:0000313" key="2">
    <source>
        <dbReference type="EMBL" id="TQK95555.1"/>
    </source>
</evidence>
<dbReference type="EMBL" id="VFNX01000001">
    <property type="protein sequence ID" value="TQK95555.1"/>
    <property type="molecule type" value="Genomic_DNA"/>
</dbReference>